<dbReference type="Proteomes" id="UP000726170">
    <property type="component" value="Unassembled WGS sequence"/>
</dbReference>
<accession>A0ABS6EKW5</accession>
<dbReference type="InterPro" id="IPR001387">
    <property type="entry name" value="Cro/C1-type_HTH"/>
</dbReference>
<organism evidence="1 2">
    <name type="scientific">Clostridium mobile</name>
    <dbReference type="NCBI Taxonomy" id="2841512"/>
    <lineage>
        <taxon>Bacteria</taxon>
        <taxon>Bacillati</taxon>
        <taxon>Bacillota</taxon>
        <taxon>Clostridia</taxon>
        <taxon>Eubacteriales</taxon>
        <taxon>Clostridiaceae</taxon>
        <taxon>Clostridium</taxon>
    </lineage>
</organism>
<dbReference type="RefSeq" id="WP_216440273.1">
    <property type="nucleotide sequence ID" value="NZ_JAHLQF010000004.1"/>
</dbReference>
<dbReference type="EMBL" id="JAHLQF010000004">
    <property type="protein sequence ID" value="MBU5485698.1"/>
    <property type="molecule type" value="Genomic_DNA"/>
</dbReference>
<dbReference type="SMART" id="SM00028">
    <property type="entry name" value="TPR"/>
    <property type="match status" value="2"/>
</dbReference>
<dbReference type="CDD" id="cd00093">
    <property type="entry name" value="HTH_XRE"/>
    <property type="match status" value="1"/>
</dbReference>
<proteinExistence type="predicted"/>
<dbReference type="PROSITE" id="PS50293">
    <property type="entry name" value="TPR_REGION"/>
    <property type="match status" value="1"/>
</dbReference>
<reference evidence="1 2" key="1">
    <citation type="submission" date="2021-06" db="EMBL/GenBank/DDBJ databases">
        <authorList>
            <person name="Sun Q."/>
            <person name="Li D."/>
        </authorList>
    </citation>
    <scope>NUCLEOTIDE SEQUENCE [LARGE SCALE GENOMIC DNA]</scope>
    <source>
        <strain evidence="1 2">MSJ-11</strain>
    </source>
</reference>
<sequence>MEILSTGEKIRRARIYKGYTLKYICEDKISVSKMSCIENDKVVPEEWILKFLSKKLDLDIDYLKDDVRSQINKNLERLKKLDRNDYQEQLIYNLSYAEEYGYYKESFEIMHLMFVYNIQMKRYEKLQVLMSKYYDTCLKSKSDENQLIYYMDIAKYFYCSEEYMQAAGYYNTVKEEAKKRKDNEFITRATFNECHCYIMAKQYDIAYEIAKGLMDLIIFFDNDLKKAESFHMMALLTLINNKDDFQHYENKAYELYGENKINIANAVFNYAQAMFTLNLKDRAVEYIRKGLSCCPSEEEETLVKYMLKCIEELIENNIIEEAEKISDGAINYAINLKDMRYIEKAYHLKALILGKKGDLSSKEMYMNLSLDALMKYGTKKQVYERYMEMGHMYYKMKNINESIKYFSLALNINKTI</sequence>
<protein>
    <submittedName>
        <fullName evidence="1">Helix-turn-helix domain-containing protein</fullName>
    </submittedName>
</protein>
<comment type="caution">
    <text evidence="1">The sequence shown here is derived from an EMBL/GenBank/DDBJ whole genome shotgun (WGS) entry which is preliminary data.</text>
</comment>
<evidence type="ECO:0000313" key="1">
    <source>
        <dbReference type="EMBL" id="MBU5485698.1"/>
    </source>
</evidence>
<dbReference type="InterPro" id="IPR019734">
    <property type="entry name" value="TPR_rpt"/>
</dbReference>
<evidence type="ECO:0000313" key="2">
    <source>
        <dbReference type="Proteomes" id="UP000726170"/>
    </source>
</evidence>
<dbReference type="Pfam" id="PF13181">
    <property type="entry name" value="TPR_8"/>
    <property type="match status" value="1"/>
</dbReference>
<gene>
    <name evidence="1" type="ORF">KQI86_15365</name>
</gene>
<keyword evidence="2" id="KW-1185">Reference proteome</keyword>
<name>A0ABS6EKW5_9CLOT</name>